<dbReference type="PANTHER" id="PTHR46710:SF1">
    <property type="entry name" value="ARM REPEAT PROTEIN INTERACTING WITH ABF2"/>
    <property type="match status" value="1"/>
</dbReference>
<dbReference type="Proteomes" id="UP000594263">
    <property type="component" value="Unplaced"/>
</dbReference>
<dbReference type="Pfam" id="PF00651">
    <property type="entry name" value="BTB"/>
    <property type="match status" value="1"/>
</dbReference>
<feature type="repeat" description="ARM" evidence="3">
    <location>
        <begin position="156"/>
        <end position="206"/>
    </location>
</feature>
<evidence type="ECO:0000259" key="5">
    <source>
        <dbReference type="PROSITE" id="PS50097"/>
    </source>
</evidence>
<evidence type="ECO:0000313" key="6">
    <source>
        <dbReference type="EnsemblPlants" id="Kaladp0012s0057.1.v1.1"/>
    </source>
</evidence>
<dbReference type="Gene3D" id="3.30.710.10">
    <property type="entry name" value="Potassium Channel Kv1.1, Chain A"/>
    <property type="match status" value="1"/>
</dbReference>
<sequence>MERQPKRQGNAAKTASKLKTKGLKRKLESENDGPEGRGVVYGFGASRRVRASQGCPIEEQIAVLNSVPAGSRSESDRASLKHAAHFLSEIAKNEDSVDLLVGNGAIPALVKHLQLPASDIEGDVILYEHEVEERCACAVSRIAIKDEYAQQFVDEGHLPSLVNLLKLSKEGFSREAANGVIRRSADAIANLAHENNNIKSLVRNAGAIPLLVESLKFHDLKVLTAVAAALRTLAFRNEENKIQIVECDALSALVSMLHYEDTALHYEAVGVIGNLVHSSPDIKKKVLQAGALQPVIRLLRSSCPETQRESALLVGQFAATDSECKAQIGQRGAVAPLIGILSSPDVHLKEMASFALGRLAQDTHNQAGIADFGGILPLLENLDSEHVPLQHNSAFALYGLVENEDNVLDFVKVGGVIKLLETNFIALQTKDCVSKTLERLAEKMCGRVLNWMINLMRVSPKKFQNNIVLGLAHICSSADLKTIFIDNNGLNTLLDLLASGSTMQQKLSSEALSKLDRKAAVFFAANVEQHSHSAKVCLGEEYINNDKCSDITFFVEAKPFYAHKVCLLASSDAFHAMFNGGYREKSASDVEIPNVKWDVFELMMRYIYTGHVNVSSSVAQDLLVVADQYLIDGLKKLCESAIAKDICFDNLEQFYELSETFNAKILKRSCLQFILSNFKLFRSRKWLSSILENAMPDLRCYFNEVLNGPTNTNFET</sequence>
<feature type="repeat" description="ARM" evidence="3">
    <location>
        <begin position="332"/>
        <end position="374"/>
    </location>
</feature>
<dbReference type="InterPro" id="IPR044282">
    <property type="entry name" value="ABAP1/ARIA"/>
</dbReference>
<dbReference type="InterPro" id="IPR000225">
    <property type="entry name" value="Armadillo"/>
</dbReference>
<dbReference type="InterPro" id="IPR016024">
    <property type="entry name" value="ARM-type_fold"/>
</dbReference>
<comment type="pathway">
    <text evidence="1">Protein modification; protein ubiquitination.</text>
</comment>
<feature type="region of interest" description="Disordered" evidence="4">
    <location>
        <begin position="1"/>
        <end position="39"/>
    </location>
</feature>
<organism evidence="6 7">
    <name type="scientific">Kalanchoe fedtschenkoi</name>
    <name type="common">Lavender scallops</name>
    <name type="synonym">South American air plant</name>
    <dbReference type="NCBI Taxonomy" id="63787"/>
    <lineage>
        <taxon>Eukaryota</taxon>
        <taxon>Viridiplantae</taxon>
        <taxon>Streptophyta</taxon>
        <taxon>Embryophyta</taxon>
        <taxon>Tracheophyta</taxon>
        <taxon>Spermatophyta</taxon>
        <taxon>Magnoliopsida</taxon>
        <taxon>eudicotyledons</taxon>
        <taxon>Gunneridae</taxon>
        <taxon>Pentapetalae</taxon>
        <taxon>Saxifragales</taxon>
        <taxon>Crassulaceae</taxon>
        <taxon>Kalanchoe</taxon>
    </lineage>
</organism>
<evidence type="ECO:0000256" key="1">
    <source>
        <dbReference type="ARBA" id="ARBA00004906"/>
    </source>
</evidence>
<keyword evidence="7" id="KW-1185">Reference proteome</keyword>
<dbReference type="PROSITE" id="PS50176">
    <property type="entry name" value="ARM_REPEAT"/>
    <property type="match status" value="4"/>
</dbReference>
<dbReference type="Gene3D" id="1.25.10.10">
    <property type="entry name" value="Leucine-rich Repeat Variant"/>
    <property type="match status" value="3"/>
</dbReference>
<keyword evidence="2" id="KW-0677">Repeat</keyword>
<evidence type="ECO:0000256" key="4">
    <source>
        <dbReference type="SAM" id="MobiDB-lite"/>
    </source>
</evidence>
<feature type="repeat" description="ARM" evidence="3">
    <location>
        <begin position="206"/>
        <end position="241"/>
    </location>
</feature>
<dbReference type="SMART" id="SM00225">
    <property type="entry name" value="BTB"/>
    <property type="match status" value="1"/>
</dbReference>
<name>A0A7N0ZQL4_KALFE</name>
<accession>A0A7N0ZQL4</accession>
<feature type="domain" description="BTB" evidence="5">
    <location>
        <begin position="549"/>
        <end position="616"/>
    </location>
</feature>
<evidence type="ECO:0000313" key="7">
    <source>
        <dbReference type="Proteomes" id="UP000594263"/>
    </source>
</evidence>
<feature type="repeat" description="ARM" evidence="3">
    <location>
        <begin position="248"/>
        <end position="290"/>
    </location>
</feature>
<dbReference type="AlphaFoldDB" id="A0A7N0ZQL4"/>
<dbReference type="InterPro" id="IPR011989">
    <property type="entry name" value="ARM-like"/>
</dbReference>
<dbReference type="PROSITE" id="PS50097">
    <property type="entry name" value="BTB"/>
    <property type="match status" value="1"/>
</dbReference>
<dbReference type="SMART" id="SM00185">
    <property type="entry name" value="ARM"/>
    <property type="match status" value="8"/>
</dbReference>
<dbReference type="InterPro" id="IPR000210">
    <property type="entry name" value="BTB/POZ_dom"/>
</dbReference>
<evidence type="ECO:0000256" key="2">
    <source>
        <dbReference type="ARBA" id="ARBA00022737"/>
    </source>
</evidence>
<dbReference type="InterPro" id="IPR011333">
    <property type="entry name" value="SKP1/BTB/POZ_sf"/>
</dbReference>
<reference evidence="6" key="1">
    <citation type="submission" date="2021-01" db="UniProtKB">
        <authorList>
            <consortium name="EnsemblPlants"/>
        </authorList>
    </citation>
    <scope>IDENTIFICATION</scope>
</reference>
<evidence type="ECO:0000256" key="3">
    <source>
        <dbReference type="PROSITE-ProRule" id="PRU00259"/>
    </source>
</evidence>
<proteinExistence type="predicted"/>
<protein>
    <recommendedName>
        <fullName evidence="5">BTB domain-containing protein</fullName>
    </recommendedName>
</protein>
<dbReference type="SUPFAM" id="SSF48371">
    <property type="entry name" value="ARM repeat"/>
    <property type="match status" value="1"/>
</dbReference>
<dbReference type="Gramene" id="Kaladp0012s0057.1.v1.1">
    <property type="protein sequence ID" value="Kaladp0012s0057.1.v1.1"/>
    <property type="gene ID" value="Kaladp0012s0057.v1.1"/>
</dbReference>
<dbReference type="EnsemblPlants" id="Kaladp0012s0057.1.v1.1">
    <property type="protein sequence ID" value="Kaladp0012s0057.1.v1.1"/>
    <property type="gene ID" value="Kaladp0012s0057.v1.1"/>
</dbReference>
<dbReference type="SUPFAM" id="SSF54695">
    <property type="entry name" value="POZ domain"/>
    <property type="match status" value="1"/>
</dbReference>
<dbReference type="PANTHER" id="PTHR46710">
    <property type="entry name" value="ARM REPEAT PROTEIN INTERACTING WITH ABF2"/>
    <property type="match status" value="1"/>
</dbReference>
<dbReference type="Pfam" id="PF00514">
    <property type="entry name" value="Arm"/>
    <property type="match status" value="3"/>
</dbReference>